<gene>
    <name evidence="1" type="ORF">PF021_03685</name>
</gene>
<dbReference type="EMBL" id="JAQHXR010000002">
    <property type="protein sequence ID" value="MDA3968774.1"/>
    <property type="molecule type" value="Genomic_DNA"/>
</dbReference>
<keyword evidence="2" id="KW-1185">Reference proteome</keyword>
<organism evidence="1 2">
    <name type="scientific">Helicobacter ibis</name>
    <dbReference type="NCBI Taxonomy" id="2962633"/>
    <lineage>
        <taxon>Bacteria</taxon>
        <taxon>Pseudomonadati</taxon>
        <taxon>Campylobacterota</taxon>
        <taxon>Epsilonproteobacteria</taxon>
        <taxon>Campylobacterales</taxon>
        <taxon>Helicobacteraceae</taxon>
        <taxon>Helicobacter</taxon>
    </lineage>
</organism>
<dbReference type="InterPro" id="IPR038315">
    <property type="entry name" value="FliS_cochap_sf"/>
</dbReference>
<sequence length="186" mass="20283">MVSSINQFNTGNVYQTTQPKEATQVAQLESNSENSPVEIQELPNVSNQTLEIRKFTDGIKGANEMIGAMQIADITINAISNQLKSGTTNVSALDSTAKAAQFKNEPLFGKELNLQLAGENISVSLPLPSQLGEFLPNKLSEKHDEIIEKMTAISGLIEKASLPISNNSGNYDFENFDANTFKDLFK</sequence>
<comment type="caution">
    <text evidence="1">The sequence shown here is derived from an EMBL/GenBank/DDBJ whole genome shotgun (WGS) entry which is preliminary data.</text>
</comment>
<dbReference type="RefSeq" id="WP_271021070.1">
    <property type="nucleotide sequence ID" value="NZ_JAQHXR010000002.1"/>
</dbReference>
<evidence type="ECO:0000313" key="1">
    <source>
        <dbReference type="EMBL" id="MDA3968774.1"/>
    </source>
</evidence>
<evidence type="ECO:0000313" key="2">
    <source>
        <dbReference type="Proteomes" id="UP001210261"/>
    </source>
</evidence>
<protein>
    <submittedName>
        <fullName evidence="1">Uncharacterized protein</fullName>
    </submittedName>
</protein>
<name>A0ABT4VDK5_9HELI</name>
<dbReference type="Gene3D" id="3.30.1120.180">
    <property type="entry name" value="Flagellar FLiS export co-chaperone, HP1076"/>
    <property type="match status" value="1"/>
</dbReference>
<proteinExistence type="predicted"/>
<accession>A0ABT4VDK5</accession>
<reference evidence="1 2" key="1">
    <citation type="submission" date="2023-01" db="EMBL/GenBank/DDBJ databases">
        <title>Description of Helicobacter ibis sp. nov. isolated from faecal droppings of black-faced ibis (Theristicus melanopis).</title>
        <authorList>
            <person name="Lopez-Cantillo M."/>
            <person name="Vidal-Veuthey B."/>
            <person name="Mella A."/>
            <person name="De La Haba R."/>
            <person name="Collado L."/>
        </authorList>
    </citation>
    <scope>NUCLEOTIDE SEQUENCE [LARGE SCALE GENOMIC DNA]</scope>
    <source>
        <strain evidence="1 2">A82</strain>
    </source>
</reference>
<dbReference type="Proteomes" id="UP001210261">
    <property type="component" value="Unassembled WGS sequence"/>
</dbReference>